<dbReference type="HOGENOM" id="CLU_3140036_0_0_0"/>
<dbReference type="InParanoid" id="Q7USH5"/>
<dbReference type="EnsemblBacteria" id="CAD73821">
    <property type="protein sequence ID" value="CAD73821"/>
    <property type="gene ID" value="RB4497"/>
</dbReference>
<gene>
    <name evidence="1" type="ordered locus">RB4497</name>
</gene>
<dbReference type="EMBL" id="BX294140">
    <property type="protein sequence ID" value="CAD73821.1"/>
    <property type="molecule type" value="Genomic_DNA"/>
</dbReference>
<sequence>MTMSSPKSNSAPPSAQLYEHRVRFNVESVDRSLLPLQRQSLAANQAASP</sequence>
<organism evidence="1 2">
    <name type="scientific">Rhodopirellula baltica (strain DSM 10527 / NCIMB 13988 / SH1)</name>
    <dbReference type="NCBI Taxonomy" id="243090"/>
    <lineage>
        <taxon>Bacteria</taxon>
        <taxon>Pseudomonadati</taxon>
        <taxon>Planctomycetota</taxon>
        <taxon>Planctomycetia</taxon>
        <taxon>Pirellulales</taxon>
        <taxon>Pirellulaceae</taxon>
        <taxon>Rhodopirellula</taxon>
    </lineage>
</organism>
<dbReference type="Proteomes" id="UP000001025">
    <property type="component" value="Chromosome"/>
</dbReference>
<accession>Q7USH5</accession>
<dbReference type="PATRIC" id="fig|243090.15.peg.2100"/>
<reference evidence="1 2" key="1">
    <citation type="journal article" date="2003" name="Proc. Natl. Acad. Sci. U.S.A.">
        <title>Complete genome sequence of the marine planctomycete Pirellula sp. strain 1.</title>
        <authorList>
            <person name="Gloeckner F.O."/>
            <person name="Kube M."/>
            <person name="Bauer M."/>
            <person name="Teeling H."/>
            <person name="Lombardot T."/>
            <person name="Ludwig W."/>
            <person name="Gade D."/>
            <person name="Beck A."/>
            <person name="Borzym K."/>
            <person name="Heitmann K."/>
            <person name="Rabus R."/>
            <person name="Schlesner H."/>
            <person name="Amann R."/>
            <person name="Reinhardt R."/>
        </authorList>
    </citation>
    <scope>NUCLEOTIDE SEQUENCE [LARGE SCALE GENOMIC DNA]</scope>
    <source>
        <strain evidence="2">DSM 10527 / NCIMB 13988 / SH1</strain>
    </source>
</reference>
<dbReference type="KEGG" id="rba:RB4497"/>
<evidence type="ECO:0000313" key="2">
    <source>
        <dbReference type="Proteomes" id="UP000001025"/>
    </source>
</evidence>
<keyword evidence="2" id="KW-1185">Reference proteome</keyword>
<name>Q7USH5_RHOBA</name>
<proteinExistence type="predicted"/>
<evidence type="ECO:0000313" key="1">
    <source>
        <dbReference type="EMBL" id="CAD73821.1"/>
    </source>
</evidence>
<protein>
    <submittedName>
        <fullName evidence="1">Uncharacterized protein</fullName>
    </submittedName>
</protein>
<dbReference type="AlphaFoldDB" id="Q7USH5"/>